<accession>E4WZ77</accession>
<dbReference type="PROSITE" id="PS01186">
    <property type="entry name" value="EGF_2"/>
    <property type="match status" value="1"/>
</dbReference>
<protein>
    <recommendedName>
        <fullName evidence="9">EGF-like domain-containing protein</fullName>
    </recommendedName>
</protein>
<dbReference type="SMART" id="SM00181">
    <property type="entry name" value="EGF"/>
    <property type="match status" value="2"/>
</dbReference>
<gene>
    <name evidence="10" type="ORF">GSOID_T00013228001</name>
    <name evidence="11" type="ORF">GSOID_T00019761001</name>
</gene>
<keyword evidence="7" id="KW-0325">Glycoprotein</keyword>
<dbReference type="InterPro" id="IPR001881">
    <property type="entry name" value="EGF-like_Ca-bd_dom"/>
</dbReference>
<dbReference type="Pfam" id="PF07645">
    <property type="entry name" value="EGF_CA"/>
    <property type="match status" value="3"/>
</dbReference>
<keyword evidence="12" id="KW-1185">Reference proteome</keyword>
<keyword evidence="3 8" id="KW-0245">EGF-like domain</keyword>
<evidence type="ECO:0000313" key="10">
    <source>
        <dbReference type="EMBL" id="CBY22472.1"/>
    </source>
</evidence>
<dbReference type="Proteomes" id="UP000011014">
    <property type="component" value="Unassembled WGS sequence"/>
</dbReference>
<comment type="caution">
    <text evidence="8">Lacks conserved residue(s) required for the propagation of feature annotation.</text>
</comment>
<evidence type="ECO:0000256" key="6">
    <source>
        <dbReference type="ARBA" id="ARBA00023157"/>
    </source>
</evidence>
<name>E4WZ77_OIKDI</name>
<evidence type="ECO:0000313" key="11">
    <source>
        <dbReference type="EMBL" id="CBY39210.1"/>
    </source>
</evidence>
<dbReference type="AlphaFoldDB" id="E4WZ77"/>
<evidence type="ECO:0000256" key="2">
    <source>
        <dbReference type="ARBA" id="ARBA00022525"/>
    </source>
</evidence>
<dbReference type="InterPro" id="IPR049883">
    <property type="entry name" value="NOTCH1_EGF-like"/>
</dbReference>
<evidence type="ECO:0000256" key="3">
    <source>
        <dbReference type="ARBA" id="ARBA00022536"/>
    </source>
</evidence>
<keyword evidence="6" id="KW-1015">Disulfide bond</keyword>
<evidence type="ECO:0000313" key="12">
    <source>
        <dbReference type="Proteomes" id="UP000001307"/>
    </source>
</evidence>
<dbReference type="PANTHER" id="PTHR47333">
    <property type="entry name" value="VON WILLEBRAND FACTOR C AND EGF DOMAIN-CONTAINING PROTEIN"/>
    <property type="match status" value="1"/>
</dbReference>
<dbReference type="FunFam" id="2.10.25.10:FF:000005">
    <property type="entry name" value="Fibrillin 2"/>
    <property type="match status" value="1"/>
</dbReference>
<keyword evidence="5" id="KW-0677">Repeat</keyword>
<dbReference type="InterPro" id="IPR018097">
    <property type="entry name" value="EGF_Ca-bd_CS"/>
</dbReference>
<evidence type="ECO:0000259" key="9">
    <source>
        <dbReference type="PROSITE" id="PS50026"/>
    </source>
</evidence>
<dbReference type="PROSITE" id="PS01187">
    <property type="entry name" value="EGF_CA"/>
    <property type="match status" value="1"/>
</dbReference>
<dbReference type="InterPro" id="IPR052080">
    <property type="entry name" value="vWF_C/EGF_Fibrillin"/>
</dbReference>
<keyword evidence="4" id="KW-0732">Signal</keyword>
<proteinExistence type="predicted"/>
<keyword evidence="2" id="KW-0964">Secreted</keyword>
<organism evidence="10">
    <name type="scientific">Oikopleura dioica</name>
    <name type="common">Tunicate</name>
    <dbReference type="NCBI Taxonomy" id="34765"/>
    <lineage>
        <taxon>Eukaryota</taxon>
        <taxon>Metazoa</taxon>
        <taxon>Chordata</taxon>
        <taxon>Tunicata</taxon>
        <taxon>Appendicularia</taxon>
        <taxon>Copelata</taxon>
        <taxon>Oikopleuridae</taxon>
        <taxon>Oikopleura</taxon>
    </lineage>
</organism>
<comment type="subcellular location">
    <subcellularLocation>
        <location evidence="1">Secreted</location>
    </subcellularLocation>
</comment>
<evidence type="ECO:0000256" key="5">
    <source>
        <dbReference type="ARBA" id="ARBA00022737"/>
    </source>
</evidence>
<dbReference type="SUPFAM" id="SSF57184">
    <property type="entry name" value="Growth factor receptor domain"/>
    <property type="match status" value="1"/>
</dbReference>
<dbReference type="EMBL" id="FN655464">
    <property type="protein sequence ID" value="CBY39210.1"/>
    <property type="molecule type" value="Genomic_DNA"/>
</dbReference>
<dbReference type="InterPro" id="IPR000152">
    <property type="entry name" value="EGF-type_Asp/Asn_hydroxyl_site"/>
</dbReference>
<dbReference type="EMBL" id="FN653019">
    <property type="protein sequence ID" value="CBY22472.1"/>
    <property type="molecule type" value="Genomic_DNA"/>
</dbReference>
<dbReference type="PANTHER" id="PTHR47333:SF4">
    <property type="entry name" value="EGF-LIKE DOMAIN-CONTAINING PROTEIN"/>
    <property type="match status" value="1"/>
</dbReference>
<dbReference type="GO" id="GO:0005509">
    <property type="term" value="F:calcium ion binding"/>
    <property type="evidence" value="ECO:0007669"/>
    <property type="project" value="InterPro"/>
</dbReference>
<dbReference type="OrthoDB" id="10045365at2759"/>
<dbReference type="PROSITE" id="PS50026">
    <property type="entry name" value="EGF_3"/>
    <property type="match status" value="1"/>
</dbReference>
<evidence type="ECO:0000256" key="1">
    <source>
        <dbReference type="ARBA" id="ARBA00004613"/>
    </source>
</evidence>
<dbReference type="InterPro" id="IPR009030">
    <property type="entry name" value="Growth_fac_rcpt_cys_sf"/>
</dbReference>
<dbReference type="Gene3D" id="2.10.25.10">
    <property type="entry name" value="Laminin"/>
    <property type="match status" value="3"/>
</dbReference>
<sequence length="572" mass="62178">MKLAFGLLQLSAASHFRAGGLQYRTTSDPTKYEVTRYMGWKRSSAGYSGGCDQSDIDNKVPSTSLGSESITGIGSVTAMYIVTNIEDSALVDSGSHFCFGSYTFQIDVTSVTSFEHTFGGCCSISFQLDDGSTNSGSFGYKATVNDVTNSSPQFASPPAVYLMKGCGGQEYAVAPVDPEGDTVRCRWSLSSEVSDMAWSSMLTQFSLDQDTCVVTYHPENDKATTGGSKAISVQVEDFDADGNLLHSVPLVFIAVVSEPQLPNARNPSFVNELLYTGLMHGDDEHHDLPPALSRKRRSSEPAYCAGRPSFIDPPASTDKIVATYTEGEAIEIVWRAEYQLEGNSFTDIDRSQIVKPDGMTCSEFDTSGVSKCTWVPDETQIGDHPHCATVYDPYGRSSERRCILIQLYEACDEGLERVGKYCLPPCSAGYERDASINCVDIDECASALALCTTIVETCANNNGGFTCPCSAGFERDATGTCVDIDECARKTDNCANTVEKCINSVGSFSCPCASGFERNIDERCLDINECSKETHDCTEFTETCENTFGSFRCTQSSAFKMMILRQAMMRGY</sequence>
<dbReference type="InParanoid" id="E4WZ77"/>
<dbReference type="Proteomes" id="UP000001307">
    <property type="component" value="Unassembled WGS sequence"/>
</dbReference>
<dbReference type="PROSITE" id="PS00010">
    <property type="entry name" value="ASX_HYDROXYL"/>
    <property type="match status" value="1"/>
</dbReference>
<evidence type="ECO:0000256" key="8">
    <source>
        <dbReference type="PROSITE-ProRule" id="PRU00076"/>
    </source>
</evidence>
<reference evidence="10" key="1">
    <citation type="journal article" date="2010" name="Science">
        <title>Plasticity of animal genome architecture unmasked by rapid evolution of a pelagic tunicate.</title>
        <authorList>
            <person name="Denoeud F."/>
            <person name="Henriet S."/>
            <person name="Mungpakdee S."/>
            <person name="Aury J.M."/>
            <person name="Da Silva C."/>
            <person name="Brinkmann H."/>
            <person name="Mikhaleva J."/>
            <person name="Olsen L.C."/>
            <person name="Jubin C."/>
            <person name="Canestro C."/>
            <person name="Bouquet J.M."/>
            <person name="Danks G."/>
            <person name="Poulain J."/>
            <person name="Campsteijn C."/>
            <person name="Adamski M."/>
            <person name="Cross I."/>
            <person name="Yadetie F."/>
            <person name="Muffato M."/>
            <person name="Louis A."/>
            <person name="Butcher S."/>
            <person name="Tsagkogeorga G."/>
            <person name="Konrad A."/>
            <person name="Singh S."/>
            <person name="Jensen M.F."/>
            <person name="Cong E.H."/>
            <person name="Eikeseth-Otteraa H."/>
            <person name="Noel B."/>
            <person name="Anthouard V."/>
            <person name="Porcel B.M."/>
            <person name="Kachouri-Lafond R."/>
            <person name="Nishino A."/>
            <person name="Ugolini M."/>
            <person name="Chourrout P."/>
            <person name="Nishida H."/>
            <person name="Aasland R."/>
            <person name="Huzurbazar S."/>
            <person name="Westhof E."/>
            <person name="Delsuc F."/>
            <person name="Lehrach H."/>
            <person name="Reinhardt R."/>
            <person name="Weissenbach J."/>
            <person name="Roy S.W."/>
            <person name="Artiguenave F."/>
            <person name="Postlethwait J.H."/>
            <person name="Manak J.R."/>
            <person name="Thompson E.M."/>
            <person name="Jaillon O."/>
            <person name="Du Pasquier L."/>
            <person name="Boudinot P."/>
            <person name="Liberles D.A."/>
            <person name="Volff J.N."/>
            <person name="Philippe H."/>
            <person name="Lenhard B."/>
            <person name="Roest Crollius H."/>
            <person name="Wincker P."/>
            <person name="Chourrout D."/>
        </authorList>
    </citation>
    <scope>NUCLEOTIDE SEQUENCE [LARGE SCALE GENOMIC DNA]</scope>
</reference>
<dbReference type="SMART" id="SM00179">
    <property type="entry name" value="EGF_CA"/>
    <property type="match status" value="3"/>
</dbReference>
<evidence type="ECO:0000256" key="4">
    <source>
        <dbReference type="ARBA" id="ARBA00022729"/>
    </source>
</evidence>
<dbReference type="GO" id="GO:0005576">
    <property type="term" value="C:extracellular region"/>
    <property type="evidence" value="ECO:0007669"/>
    <property type="project" value="UniProtKB-SubCell"/>
</dbReference>
<dbReference type="InterPro" id="IPR000742">
    <property type="entry name" value="EGF"/>
</dbReference>
<dbReference type="CDD" id="cd00054">
    <property type="entry name" value="EGF_CA"/>
    <property type="match status" value="1"/>
</dbReference>
<feature type="domain" description="EGF-like" evidence="9">
    <location>
        <begin position="483"/>
        <end position="525"/>
    </location>
</feature>
<evidence type="ECO:0000256" key="7">
    <source>
        <dbReference type="ARBA" id="ARBA00023180"/>
    </source>
</evidence>